<dbReference type="CDD" id="cd19908">
    <property type="entry name" value="DSRM_AtDRB-like_rpt2"/>
    <property type="match status" value="1"/>
</dbReference>
<protein>
    <recommendedName>
        <fullName evidence="4">DRBM domain-containing protein</fullName>
    </recommendedName>
</protein>
<evidence type="ECO:0000256" key="1">
    <source>
        <dbReference type="ARBA" id="ARBA00022737"/>
    </source>
</evidence>
<dbReference type="PANTHER" id="PTHR46031:SF26">
    <property type="entry name" value="DOUBLE-STRANDED RNA-BINDING PROTEIN 2"/>
    <property type="match status" value="1"/>
</dbReference>
<feature type="domain" description="DRBM" evidence="4">
    <location>
        <begin position="87"/>
        <end position="155"/>
    </location>
</feature>
<evidence type="ECO:0000259" key="4">
    <source>
        <dbReference type="PROSITE" id="PS50137"/>
    </source>
</evidence>
<dbReference type="PANTHER" id="PTHR46031">
    <property type="match status" value="1"/>
</dbReference>
<dbReference type="SUPFAM" id="SSF54768">
    <property type="entry name" value="dsRNA-binding domain-like"/>
    <property type="match status" value="2"/>
</dbReference>
<evidence type="ECO:0000256" key="2">
    <source>
        <dbReference type="ARBA" id="ARBA00022884"/>
    </source>
</evidence>
<feature type="domain" description="DRBM" evidence="4">
    <location>
        <begin position="1"/>
        <end position="70"/>
    </location>
</feature>
<dbReference type="FunFam" id="3.30.160.20:FF:000036">
    <property type="entry name" value="Double-stranded RNA-binding protein 2"/>
    <property type="match status" value="2"/>
</dbReference>
<dbReference type="Gene3D" id="3.90.1140.10">
    <property type="entry name" value="Cyclic phosphodiesterase"/>
    <property type="match status" value="1"/>
</dbReference>
<sequence>MYKNQLQELAQRNCFNLPLYGCIRKGPDHAPRFRATVNFNGEIFESPNYCSTLRQAELVAAEVAVNTLSKRGPSGSLVAKDLDDTGVYKNLLQEIAHRAGLSLPVYTTTRSGPAHLPVFKCIVDVFGTRFNGKPAATKKQAEQNTAMAAWSALKQSEKDVDSGNRIRSFPSVDGNYSLHVYIPVKISSIAEKQLAPFIKKAGMLVPELFAIDTGLPLCSAHLKSNDGAKVDARARAKQYHISLSRTVEIRHHQIDSIVSMLRHKLHSQKRYWIEFGKWEVFINDDQTRSFLAMEVRSGGLSEISKQIRLVNEVFILHNLPEYYKNPRPHISVAKGLGDITSTLKLVADELNRLKGNVRPTEKSIWSYMFSGIGCKIGQRTYSICKVAA</sequence>
<organism evidence="5">
    <name type="scientific">Picea sitchensis</name>
    <name type="common">Sitka spruce</name>
    <name type="synonym">Pinus sitchensis</name>
    <dbReference type="NCBI Taxonomy" id="3332"/>
    <lineage>
        <taxon>Eukaryota</taxon>
        <taxon>Viridiplantae</taxon>
        <taxon>Streptophyta</taxon>
        <taxon>Embryophyta</taxon>
        <taxon>Tracheophyta</taxon>
        <taxon>Spermatophyta</taxon>
        <taxon>Pinopsida</taxon>
        <taxon>Pinidae</taxon>
        <taxon>Conifers I</taxon>
        <taxon>Pinales</taxon>
        <taxon>Pinaceae</taxon>
        <taxon>Picea</taxon>
    </lineage>
</organism>
<dbReference type="PROSITE" id="PS50137">
    <property type="entry name" value="DS_RBD"/>
    <property type="match status" value="2"/>
</dbReference>
<dbReference type="Pfam" id="PF00035">
    <property type="entry name" value="dsrm"/>
    <property type="match status" value="2"/>
</dbReference>
<dbReference type="AlphaFoldDB" id="B8LM70"/>
<dbReference type="Pfam" id="PF09749">
    <property type="entry name" value="HVSL"/>
    <property type="match status" value="1"/>
</dbReference>
<dbReference type="InterPro" id="IPR027521">
    <property type="entry name" value="Usb1"/>
</dbReference>
<keyword evidence="2 3" id="KW-0694">RNA-binding</keyword>
<dbReference type="SMART" id="SM00358">
    <property type="entry name" value="DSRM"/>
    <property type="match status" value="2"/>
</dbReference>
<dbReference type="GO" id="GO:0003725">
    <property type="term" value="F:double-stranded RNA binding"/>
    <property type="evidence" value="ECO:0007669"/>
    <property type="project" value="InterPro"/>
</dbReference>
<dbReference type="GO" id="GO:0004518">
    <property type="term" value="F:nuclease activity"/>
    <property type="evidence" value="ECO:0007669"/>
    <property type="project" value="InterPro"/>
</dbReference>
<evidence type="ECO:0000256" key="3">
    <source>
        <dbReference type="PROSITE-ProRule" id="PRU00266"/>
    </source>
</evidence>
<name>B8LM70_PICSI</name>
<dbReference type="GO" id="GO:0034477">
    <property type="term" value="P:U6 snRNA 3'-end processing"/>
    <property type="evidence" value="ECO:0007669"/>
    <property type="project" value="InterPro"/>
</dbReference>
<accession>B8LM70</accession>
<proteinExistence type="evidence at transcript level"/>
<dbReference type="InterPro" id="IPR014720">
    <property type="entry name" value="dsRBD_dom"/>
</dbReference>
<dbReference type="SUPFAM" id="SSF55144">
    <property type="entry name" value="LigT-like"/>
    <property type="match status" value="1"/>
</dbReference>
<dbReference type="InterPro" id="IPR009097">
    <property type="entry name" value="Cyclic_Pdiesterase"/>
</dbReference>
<dbReference type="EMBL" id="EF676873">
    <property type="protein sequence ID" value="ABR16750.1"/>
    <property type="molecule type" value="mRNA"/>
</dbReference>
<dbReference type="InterPro" id="IPR044450">
    <property type="entry name" value="AtDRB-like_DSRM_1"/>
</dbReference>
<dbReference type="Gene3D" id="3.30.160.20">
    <property type="match status" value="2"/>
</dbReference>
<keyword evidence="1" id="KW-0677">Repeat</keyword>
<dbReference type="CDD" id="cd19907">
    <property type="entry name" value="DSRM_AtDRB-like_rpt1"/>
    <property type="match status" value="1"/>
</dbReference>
<dbReference type="FunFam" id="3.90.1140.10:FF:000008">
    <property type="entry name" value="U6 snRNA phosphodiesterase"/>
    <property type="match status" value="1"/>
</dbReference>
<evidence type="ECO:0000313" key="5">
    <source>
        <dbReference type="EMBL" id="ABR16750.1"/>
    </source>
</evidence>
<dbReference type="InterPro" id="IPR044451">
    <property type="entry name" value="AtDRB-like_DSRM_2"/>
</dbReference>
<reference evidence="5" key="1">
    <citation type="submission" date="2007-06" db="EMBL/GenBank/DDBJ databases">
        <title>Full length cDNA sequences from Sitka Spruce (Picea sitchensis).</title>
        <authorList>
            <person name="Ralph S.G."/>
            <person name="Chun H.E."/>
            <person name="Liao N."/>
            <person name="Ali J."/>
            <person name="Reid K."/>
            <person name="Kolosova N."/>
            <person name="Cooper N."/>
            <person name="Cullis C."/>
            <person name="Jancsik S."/>
            <person name="Moore R."/>
            <person name="Mayo M."/>
            <person name="Wagner S."/>
            <person name="Holt R.A."/>
            <person name="Jones S.J.M."/>
            <person name="Marra M.A."/>
            <person name="Ritland C.E."/>
            <person name="Ritland K."/>
            <person name="Bohlmann J."/>
        </authorList>
    </citation>
    <scope>NUCLEOTIDE SEQUENCE</scope>
    <source>
        <tissue evidence="5">Green portion of the leader tissue</tissue>
    </source>
</reference>